<gene>
    <name evidence="2" type="ORF">STSP2_01547</name>
</gene>
<evidence type="ECO:0000313" key="3">
    <source>
        <dbReference type="Proteomes" id="UP000189674"/>
    </source>
</evidence>
<sequence>MFSSLAIILGSFTSPMSIKMDPASLLWMFPLLAAIAIVYKATKMRVLFPAKFIKEVVVLFLTLSVFIVLAGAGLHVIVHFITT</sequence>
<keyword evidence="3" id="KW-1185">Reference proteome</keyword>
<keyword evidence="1" id="KW-0812">Transmembrane</keyword>
<proteinExistence type="predicted"/>
<dbReference type="KEGG" id="alus:STSP2_01547"/>
<dbReference type="RefSeq" id="WP_146661340.1">
    <property type="nucleotide sequence ID" value="NZ_CP019791.1"/>
</dbReference>
<name>A0A1U9NKR0_9BACT</name>
<dbReference type="STRING" id="1936003.STSP2_01547"/>
<reference evidence="3" key="1">
    <citation type="submission" date="2017-02" db="EMBL/GenBank/DDBJ databases">
        <title>Comparative genomics and description of representatives of a novel lineage of planctomycetes thriving in anoxic sediments.</title>
        <authorList>
            <person name="Spring S."/>
            <person name="Bunk B."/>
            <person name="Sproer C."/>
        </authorList>
    </citation>
    <scope>NUCLEOTIDE SEQUENCE [LARGE SCALE GENOMIC DNA]</scope>
    <source>
        <strain evidence="3">ST-NAGAB-D1</strain>
    </source>
</reference>
<evidence type="ECO:0000313" key="2">
    <source>
        <dbReference type="EMBL" id="AQT68387.1"/>
    </source>
</evidence>
<accession>A0A1U9NKR0</accession>
<dbReference type="AlphaFoldDB" id="A0A1U9NKR0"/>
<organism evidence="2 3">
    <name type="scientific">Anaerohalosphaera lusitana</name>
    <dbReference type="NCBI Taxonomy" id="1936003"/>
    <lineage>
        <taxon>Bacteria</taxon>
        <taxon>Pseudomonadati</taxon>
        <taxon>Planctomycetota</taxon>
        <taxon>Phycisphaerae</taxon>
        <taxon>Sedimentisphaerales</taxon>
        <taxon>Anaerohalosphaeraceae</taxon>
        <taxon>Anaerohalosphaera</taxon>
    </lineage>
</organism>
<keyword evidence="1" id="KW-1133">Transmembrane helix</keyword>
<feature type="transmembrane region" description="Helical" evidence="1">
    <location>
        <begin position="56"/>
        <end position="81"/>
    </location>
</feature>
<dbReference type="Proteomes" id="UP000189674">
    <property type="component" value="Chromosome"/>
</dbReference>
<evidence type="ECO:0000256" key="1">
    <source>
        <dbReference type="SAM" id="Phobius"/>
    </source>
</evidence>
<keyword evidence="1" id="KW-0472">Membrane</keyword>
<protein>
    <submittedName>
        <fullName evidence="2">Uncharacterized protein</fullName>
    </submittedName>
</protein>
<dbReference type="EMBL" id="CP019791">
    <property type="protein sequence ID" value="AQT68387.1"/>
    <property type="molecule type" value="Genomic_DNA"/>
</dbReference>
<feature type="transmembrane region" description="Helical" evidence="1">
    <location>
        <begin position="25"/>
        <end position="44"/>
    </location>
</feature>